<dbReference type="InterPro" id="IPR021109">
    <property type="entry name" value="Peptidase_aspartic_dom_sf"/>
</dbReference>
<dbReference type="InterPro" id="IPR012337">
    <property type="entry name" value="RNaseH-like_sf"/>
</dbReference>
<gene>
    <name evidence="10" type="ORF">ATC70_004819</name>
    <name evidence="11" type="ORF">ATC70_008524</name>
</gene>
<dbReference type="InterPro" id="IPR043128">
    <property type="entry name" value="Rev_trsase/Diguanyl_cyclase"/>
</dbReference>
<dbReference type="PANTHER" id="PTHR37984">
    <property type="entry name" value="PROTEIN CBG26694"/>
    <property type="match status" value="1"/>
</dbReference>
<dbReference type="Gene3D" id="3.10.10.10">
    <property type="entry name" value="HIV Type 1 Reverse Transcriptase, subunit A, domain 1"/>
    <property type="match status" value="1"/>
</dbReference>
<dbReference type="GO" id="GO:0003676">
    <property type="term" value="F:nucleic acid binding"/>
    <property type="evidence" value="ECO:0007669"/>
    <property type="project" value="InterPro"/>
</dbReference>
<feature type="compositionally biased region" description="Basic residues" evidence="6">
    <location>
        <begin position="1657"/>
        <end position="1668"/>
    </location>
</feature>
<protein>
    <recommendedName>
        <fullName evidence="13">Reverse transcriptase</fullName>
    </recommendedName>
</protein>
<evidence type="ECO:0000256" key="5">
    <source>
        <dbReference type="ARBA" id="ARBA00023268"/>
    </source>
</evidence>
<comment type="caution">
    <text evidence="10">The sequence shown here is derived from an EMBL/GenBank/DDBJ whole genome shotgun (WGS) entry which is preliminary data.</text>
</comment>
<feature type="region of interest" description="Disordered" evidence="6">
    <location>
        <begin position="1"/>
        <end position="27"/>
    </location>
</feature>
<dbReference type="GeneID" id="89948505"/>
<evidence type="ECO:0000313" key="10">
    <source>
        <dbReference type="EMBL" id="KAK4510389.1"/>
    </source>
</evidence>
<dbReference type="Pfam" id="PF00665">
    <property type="entry name" value="rve"/>
    <property type="match status" value="1"/>
</dbReference>
<feature type="region of interest" description="Disordered" evidence="6">
    <location>
        <begin position="52"/>
        <end position="92"/>
    </location>
</feature>
<dbReference type="Gene3D" id="2.40.50.40">
    <property type="match status" value="1"/>
</dbReference>
<dbReference type="InterPro" id="IPR000477">
    <property type="entry name" value="RT_dom"/>
</dbReference>
<dbReference type="SMART" id="SM00298">
    <property type="entry name" value="CHROMO"/>
    <property type="match status" value="1"/>
</dbReference>
<dbReference type="Gene3D" id="2.40.70.10">
    <property type="entry name" value="Acid Proteases"/>
    <property type="match status" value="1"/>
</dbReference>
<dbReference type="Pfam" id="PF00078">
    <property type="entry name" value="RVT_1"/>
    <property type="match status" value="1"/>
</dbReference>
<dbReference type="CDD" id="cd01647">
    <property type="entry name" value="RT_LTR"/>
    <property type="match status" value="1"/>
</dbReference>
<dbReference type="Gene3D" id="3.30.70.270">
    <property type="match status" value="2"/>
</dbReference>
<dbReference type="CDD" id="cd09274">
    <property type="entry name" value="RNase_HI_RT_Ty3"/>
    <property type="match status" value="1"/>
</dbReference>
<dbReference type="InterPro" id="IPR050951">
    <property type="entry name" value="Retrovirus_Pol_polyprotein"/>
</dbReference>
<feature type="compositionally biased region" description="Low complexity" evidence="6">
    <location>
        <begin position="1"/>
        <end position="13"/>
    </location>
</feature>
<dbReference type="Pfam" id="PF17921">
    <property type="entry name" value="Integrase_H2C2"/>
    <property type="match status" value="1"/>
</dbReference>
<dbReference type="InterPro" id="IPR001584">
    <property type="entry name" value="Integrase_cat-core"/>
</dbReference>
<dbReference type="SUPFAM" id="SSF56672">
    <property type="entry name" value="DNA/RNA polymerases"/>
    <property type="match status" value="1"/>
</dbReference>
<keyword evidence="2" id="KW-0548">Nucleotidyltransferase</keyword>
<evidence type="ECO:0000256" key="6">
    <source>
        <dbReference type="SAM" id="MobiDB-lite"/>
    </source>
</evidence>
<evidence type="ECO:0000256" key="1">
    <source>
        <dbReference type="ARBA" id="ARBA00022679"/>
    </source>
</evidence>
<dbReference type="Pfam" id="PF00385">
    <property type="entry name" value="Chromo"/>
    <property type="match status" value="1"/>
</dbReference>
<dbReference type="PANTHER" id="PTHR37984:SF5">
    <property type="entry name" value="PROTEIN NYNRIN-LIKE"/>
    <property type="match status" value="1"/>
</dbReference>
<evidence type="ECO:0000256" key="2">
    <source>
        <dbReference type="ARBA" id="ARBA00022695"/>
    </source>
</evidence>
<keyword evidence="3" id="KW-0540">Nuclease</keyword>
<keyword evidence="1" id="KW-0808">Transferase</keyword>
<name>A0AAN7D5T8_9FUNG</name>
<evidence type="ECO:0000256" key="3">
    <source>
        <dbReference type="ARBA" id="ARBA00022722"/>
    </source>
</evidence>
<feature type="region of interest" description="Disordered" evidence="6">
    <location>
        <begin position="1627"/>
        <end position="1668"/>
    </location>
</feature>
<dbReference type="InterPro" id="IPR016197">
    <property type="entry name" value="Chromo-like_dom_sf"/>
</dbReference>
<accession>A0AAN7D5T8</accession>
<keyword evidence="12" id="KW-1185">Reference proteome</keyword>
<dbReference type="GO" id="GO:0016779">
    <property type="term" value="F:nucleotidyltransferase activity"/>
    <property type="evidence" value="ECO:0007669"/>
    <property type="project" value="UniProtKB-KW"/>
</dbReference>
<feature type="domain" description="Chromo" evidence="7">
    <location>
        <begin position="1568"/>
        <end position="1627"/>
    </location>
</feature>
<evidence type="ECO:0000259" key="8">
    <source>
        <dbReference type="PROSITE" id="PS50878"/>
    </source>
</evidence>
<dbReference type="InterPro" id="IPR041577">
    <property type="entry name" value="RT_RNaseH_2"/>
</dbReference>
<dbReference type="GO" id="GO:0005634">
    <property type="term" value="C:nucleus"/>
    <property type="evidence" value="ECO:0007669"/>
    <property type="project" value="UniProtKB-ARBA"/>
</dbReference>
<dbReference type="GO" id="GO:0015074">
    <property type="term" value="P:DNA integration"/>
    <property type="evidence" value="ECO:0007669"/>
    <property type="project" value="InterPro"/>
</dbReference>
<dbReference type="Gene3D" id="3.30.420.10">
    <property type="entry name" value="Ribonuclease H-like superfamily/Ribonuclease H"/>
    <property type="match status" value="1"/>
</dbReference>
<organism evidence="10 12">
    <name type="scientific">Mucor velutinosus</name>
    <dbReference type="NCBI Taxonomy" id="708070"/>
    <lineage>
        <taxon>Eukaryota</taxon>
        <taxon>Fungi</taxon>
        <taxon>Fungi incertae sedis</taxon>
        <taxon>Mucoromycota</taxon>
        <taxon>Mucoromycotina</taxon>
        <taxon>Mucoromycetes</taxon>
        <taxon>Mucorales</taxon>
        <taxon>Mucorineae</taxon>
        <taxon>Mucoraceae</taxon>
        <taxon>Mucor</taxon>
    </lineage>
</organism>
<dbReference type="SUPFAM" id="SSF53098">
    <property type="entry name" value="Ribonuclease H-like"/>
    <property type="match status" value="1"/>
</dbReference>
<evidence type="ECO:0000313" key="12">
    <source>
        <dbReference type="Proteomes" id="UP001304243"/>
    </source>
</evidence>
<dbReference type="Proteomes" id="UP001304243">
    <property type="component" value="Unassembled WGS sequence"/>
</dbReference>
<dbReference type="PROSITE" id="PS50013">
    <property type="entry name" value="CHROMO_2"/>
    <property type="match status" value="1"/>
</dbReference>
<sequence>MSSVLSGNSPLSSRAGSPNPMEEDVIMEDGNASLPASVSATTERLNEMDLAADPHTNLVGTPSPAPTISTKGEEIVNPDATSPQPAPPVTKPPTLTEVLKKVLLQKENAQIAYLKALSHSNVNVDEANLLREKVNNLDKHVKTLTDGLKAAAAATAAATKASAAANSSSTGLKISKRDLPKFQLEDNKAKPFPHEEAYRSVDHFLSEFEKIVYSSGQDIETVWRKYIPLTLSYELDDWMKTVVMKCNVWHDVKLVFSKKFGTVVSRIHKRRAVMNMEIGFHESVDEYSNRFFRTVGEAGYHRDDLTIGDVFLLSLPESWQLNICTVLLSNTKRQAWTTTEIHNAAVDLLGEKTPQSLMLGKDTKRKFGSVEPPIVATSGSSATTSSALPKARMLGDRNLPNRAATKNPNPCRHCGRPWKHGHTCEEYRMAKRQKGAGDGINVLSVSTTSDTKEENETDVMTQALKEAYENEIYKCKSKKTNESKNNMKLITPLLLNGRRIIGKVDPGSDISFINKSILNKSFSNIQTYKTNGFLNFLSVNDDNKNSTVTRIGKTEPMEVTYTNNIKFAHEFEVIKFNDELSTEFDVLLGVDILPKLNIYLQGVAYKFPDSEKDKEMKQFEDINHDQQNKFNPEKADYGTPSERKELLAQIQSALDENRAIPSDAACTMPESVVRIKISDPSDCFVRQYPLAVNANAEIKSQLEEWLKDGIVERTKPDPTFHSPLLAVPKRDPLTGKTSKLRICCDLRRINAAISDKDCHENFAVPKIDEIFSKVVGNANVISVLDLKQAYFAFPVSPESRRCLIFSHNNLTYQWTRAPFGLKFLVSQFVYTMSVLFDGIEQELKDEVKKLYIKQNKDTTQIGNEIQAGVCHYLDDIVVYARNAEFNALMVNLVVRRLSRVNLRINTDKCSFFQTSVYLLGFIISKDTTKIDTKRLSNIESWEIPKTTKQVRSLMGIISHLRNYCPMLSKIAAPIDSLRNEKKITAKWTSLHTDRLQRIKQILMSSQILYAPNPSKPYFMQTDASVLGISACLFQKDEMGRIKHIAFASRSLNSAERNWSTNRRETAAIVFGFEKYKALLWGHNDITVLCNHLALTYLFTSSTLNSTLQGYLEILGEYNFSVAHIKGMENILADRLSRLYPAITEDEELADEYEQQIKKLHKLILLRRTTGNKIVKQKEVHSKDPNLNVLAIKLSSKEFKQTTTDYVCPPQQDRKKIIQDAHKVGHFGIAAVVKHIHTYHGLHWNSIYKDAKELLLSCKECQLHNIAKKGFNPARSVVSYEPFDFISMDMIGPLPVTERGNCYILVVVDICTKYIIARPTPNKQSDTIANILVSIYGDYGLAVNVTLSDNGREFKSQLSEYIYKSLNIGMIQSTPYYAQGNGHSENSVKTVTATLRKMCGNDTRNWDNRLPIVQLAINMKVRDRTASTPFSLMFARQVTLDPKKINRNNRKALTLEELQKRAETMNDIVFPAIQQRTDELAKIYREKFNKKHYIIEDIPAGTPVMVRYAEGRSNKLAPLYSGPYIVVRRTQAGTYVLKDDTSELLHREYTPSELKVVSLDETALEAQVYEVEEIRDHRVLPDGTYEYLTKWCGYGERENDWLTPDLFSTPTPITNYWKKMKELERREASRKEINDTSIKNTINKSKKRQTKLPQTNTRRQKRARNTKSK</sequence>
<dbReference type="Pfam" id="PF17919">
    <property type="entry name" value="RT_RNaseH_2"/>
    <property type="match status" value="1"/>
</dbReference>
<dbReference type="EMBL" id="JASEJX010000033">
    <property type="protein sequence ID" value="KAK4510389.1"/>
    <property type="molecule type" value="Genomic_DNA"/>
</dbReference>
<keyword evidence="4" id="KW-0255">Endonuclease</keyword>
<dbReference type="SUPFAM" id="SSF54160">
    <property type="entry name" value="Chromo domain-like"/>
    <property type="match status" value="1"/>
</dbReference>
<feature type="domain" description="Reverse transcriptase" evidence="8">
    <location>
        <begin position="708"/>
        <end position="923"/>
    </location>
</feature>
<dbReference type="PROSITE" id="PS50878">
    <property type="entry name" value="RT_POL"/>
    <property type="match status" value="1"/>
</dbReference>
<dbReference type="InterPro" id="IPR023780">
    <property type="entry name" value="Chromo_domain"/>
</dbReference>
<reference evidence="10 12" key="1">
    <citation type="submission" date="2022-11" db="EMBL/GenBank/DDBJ databases">
        <title>Mucor velutinosus strain NIH1002 WGS.</title>
        <authorList>
            <person name="Subramanian P."/>
            <person name="Mullikin J.C."/>
            <person name="Segre J.A."/>
            <person name="Zelazny A.M."/>
        </authorList>
    </citation>
    <scope>NUCLEOTIDE SEQUENCE [LARGE SCALE GENOMIC DNA]</scope>
    <source>
        <strain evidence="10 12">NIH1002</strain>
    </source>
</reference>
<evidence type="ECO:0000259" key="7">
    <source>
        <dbReference type="PROSITE" id="PS50013"/>
    </source>
</evidence>
<dbReference type="EMBL" id="JASEJX010000011">
    <property type="protein sequence ID" value="KAK4520390.1"/>
    <property type="molecule type" value="Genomic_DNA"/>
</dbReference>
<dbReference type="InterPro" id="IPR000953">
    <property type="entry name" value="Chromo/chromo_shadow_dom"/>
</dbReference>
<dbReference type="Gene3D" id="1.10.340.70">
    <property type="match status" value="1"/>
</dbReference>
<dbReference type="InterPro" id="IPR041588">
    <property type="entry name" value="Integrase_H2C2"/>
</dbReference>
<evidence type="ECO:0000259" key="9">
    <source>
        <dbReference type="PROSITE" id="PS50994"/>
    </source>
</evidence>
<evidence type="ECO:0000256" key="4">
    <source>
        <dbReference type="ARBA" id="ARBA00022759"/>
    </source>
</evidence>
<dbReference type="InterPro" id="IPR036397">
    <property type="entry name" value="RNaseH_sf"/>
</dbReference>
<evidence type="ECO:0000313" key="11">
    <source>
        <dbReference type="EMBL" id="KAK4520390.1"/>
    </source>
</evidence>
<dbReference type="InterPro" id="IPR043502">
    <property type="entry name" value="DNA/RNA_pol_sf"/>
</dbReference>
<dbReference type="GO" id="GO:0004519">
    <property type="term" value="F:endonuclease activity"/>
    <property type="evidence" value="ECO:0007669"/>
    <property type="project" value="UniProtKB-KW"/>
</dbReference>
<dbReference type="Gene3D" id="3.10.20.370">
    <property type="match status" value="1"/>
</dbReference>
<keyword evidence="4" id="KW-0378">Hydrolase</keyword>
<dbReference type="RefSeq" id="XP_064677055.1">
    <property type="nucleotide sequence ID" value="XM_064824119.1"/>
</dbReference>
<keyword evidence="5" id="KW-0511">Multifunctional enzyme</keyword>
<dbReference type="PROSITE" id="PS50994">
    <property type="entry name" value="INTEGRASE"/>
    <property type="match status" value="1"/>
</dbReference>
<proteinExistence type="predicted"/>
<evidence type="ECO:0008006" key="13">
    <source>
        <dbReference type="Google" id="ProtNLM"/>
    </source>
</evidence>
<feature type="domain" description="Integrase catalytic" evidence="9">
    <location>
        <begin position="1277"/>
        <end position="1436"/>
    </location>
</feature>